<feature type="domain" description="DUF58" evidence="1">
    <location>
        <begin position="50"/>
        <end position="123"/>
    </location>
</feature>
<feature type="non-terminal residue" evidence="2">
    <location>
        <position position="125"/>
    </location>
</feature>
<protein>
    <recommendedName>
        <fullName evidence="1">DUF58 domain-containing protein</fullName>
    </recommendedName>
</protein>
<evidence type="ECO:0000259" key="1">
    <source>
        <dbReference type="Pfam" id="PF01882"/>
    </source>
</evidence>
<evidence type="ECO:0000313" key="2">
    <source>
        <dbReference type="EMBL" id="SVD21852.1"/>
    </source>
</evidence>
<dbReference type="InterPro" id="IPR002881">
    <property type="entry name" value="DUF58"/>
</dbReference>
<sequence>MNNQEGQRFLNPSILANIGSLELVAKFVVEGFISGLHKSPYHGFSVEFSQYRQYIPGDDPKYIDWKIYGRTDRYYIKQFEEETNLNCHILLDTSESMTYGSGDLTKLEYASFLIASLSYFMIKQR</sequence>
<dbReference type="EMBL" id="UINC01136841">
    <property type="protein sequence ID" value="SVD21852.1"/>
    <property type="molecule type" value="Genomic_DNA"/>
</dbReference>
<accession>A0A382TJ98</accession>
<reference evidence="2" key="1">
    <citation type="submission" date="2018-05" db="EMBL/GenBank/DDBJ databases">
        <authorList>
            <person name="Lanie J.A."/>
            <person name="Ng W.-L."/>
            <person name="Kazmierczak K.M."/>
            <person name="Andrzejewski T.M."/>
            <person name="Davidsen T.M."/>
            <person name="Wayne K.J."/>
            <person name="Tettelin H."/>
            <person name="Glass J.I."/>
            <person name="Rusch D."/>
            <person name="Podicherti R."/>
            <person name="Tsui H.-C.T."/>
            <person name="Winkler M.E."/>
        </authorList>
    </citation>
    <scope>NUCLEOTIDE SEQUENCE</scope>
</reference>
<dbReference type="Pfam" id="PF01882">
    <property type="entry name" value="DUF58"/>
    <property type="match status" value="1"/>
</dbReference>
<dbReference type="AlphaFoldDB" id="A0A382TJ98"/>
<name>A0A382TJ98_9ZZZZ</name>
<dbReference type="PANTHER" id="PTHR33608:SF7">
    <property type="entry name" value="DUF58 DOMAIN-CONTAINING PROTEIN"/>
    <property type="match status" value="1"/>
</dbReference>
<dbReference type="PANTHER" id="PTHR33608">
    <property type="entry name" value="BLL2464 PROTEIN"/>
    <property type="match status" value="1"/>
</dbReference>
<organism evidence="2">
    <name type="scientific">marine metagenome</name>
    <dbReference type="NCBI Taxonomy" id="408172"/>
    <lineage>
        <taxon>unclassified sequences</taxon>
        <taxon>metagenomes</taxon>
        <taxon>ecological metagenomes</taxon>
    </lineage>
</organism>
<gene>
    <name evidence="2" type="ORF">METZ01_LOCUS374706</name>
</gene>
<proteinExistence type="predicted"/>